<evidence type="ECO:0000313" key="1">
    <source>
        <dbReference type="EMBL" id="GKT35745.1"/>
    </source>
</evidence>
<gene>
    <name evidence="1" type="ORF">ADUPG1_003045</name>
</gene>
<evidence type="ECO:0008006" key="3">
    <source>
        <dbReference type="Google" id="ProtNLM"/>
    </source>
</evidence>
<dbReference type="SUPFAM" id="SSF50630">
    <property type="entry name" value="Acid proteases"/>
    <property type="match status" value="1"/>
</dbReference>
<feature type="non-terminal residue" evidence="1">
    <location>
        <position position="145"/>
    </location>
</feature>
<proteinExistence type="predicted"/>
<sequence>TGAESSAAVVMVKVMIGKTGSSKAGKCLFDTGANVSLVSEKWLNRWGYRVDGDDSRIPTGRRANRLENALVKADQPLEFTVFGGQKFVVTHYIVLKTCALRGEGRKFNQNLTTQGYVTYWVTRLLKADVPLLIGLDGMNAMKVKL</sequence>
<organism evidence="1 2">
    <name type="scientific">Aduncisulcus paluster</name>
    <dbReference type="NCBI Taxonomy" id="2918883"/>
    <lineage>
        <taxon>Eukaryota</taxon>
        <taxon>Metamonada</taxon>
        <taxon>Carpediemonas-like organisms</taxon>
        <taxon>Aduncisulcus</taxon>
    </lineage>
</organism>
<comment type="caution">
    <text evidence="1">The sequence shown here is derived from an EMBL/GenBank/DDBJ whole genome shotgun (WGS) entry which is preliminary data.</text>
</comment>
<feature type="non-terminal residue" evidence="1">
    <location>
        <position position="1"/>
    </location>
</feature>
<keyword evidence="2" id="KW-1185">Reference proteome</keyword>
<accession>A0ABQ5KTE9</accession>
<name>A0ABQ5KTE9_9EUKA</name>
<dbReference type="EMBL" id="BQXS01003897">
    <property type="protein sequence ID" value="GKT35745.1"/>
    <property type="molecule type" value="Genomic_DNA"/>
</dbReference>
<reference evidence="1" key="1">
    <citation type="submission" date="2022-03" db="EMBL/GenBank/DDBJ databases">
        <title>Draft genome sequence of Aduncisulcus paluster, a free-living microaerophilic Fornicata.</title>
        <authorList>
            <person name="Yuyama I."/>
            <person name="Kume K."/>
            <person name="Tamura T."/>
            <person name="Inagaki Y."/>
            <person name="Hashimoto T."/>
        </authorList>
    </citation>
    <scope>NUCLEOTIDE SEQUENCE</scope>
    <source>
        <strain evidence="1">NY0171</strain>
    </source>
</reference>
<evidence type="ECO:0000313" key="2">
    <source>
        <dbReference type="Proteomes" id="UP001057375"/>
    </source>
</evidence>
<protein>
    <recommendedName>
        <fullName evidence="3">Peptidase A2 domain-containing protein</fullName>
    </recommendedName>
</protein>
<dbReference type="Proteomes" id="UP001057375">
    <property type="component" value="Unassembled WGS sequence"/>
</dbReference>
<dbReference type="Gene3D" id="2.40.70.10">
    <property type="entry name" value="Acid Proteases"/>
    <property type="match status" value="1"/>
</dbReference>
<dbReference type="InterPro" id="IPR021109">
    <property type="entry name" value="Peptidase_aspartic_dom_sf"/>
</dbReference>